<feature type="domain" description="Metallo-beta-lactamase" evidence="7">
    <location>
        <begin position="544"/>
        <end position="735"/>
    </location>
</feature>
<evidence type="ECO:0000256" key="4">
    <source>
        <dbReference type="ARBA" id="ARBA00022989"/>
    </source>
</evidence>
<evidence type="ECO:0000256" key="6">
    <source>
        <dbReference type="SAM" id="Phobius"/>
    </source>
</evidence>
<dbReference type="PANTHER" id="PTHR30619">
    <property type="entry name" value="DNA INTERNALIZATION/COMPETENCE PROTEIN COMEC/REC2"/>
    <property type="match status" value="1"/>
</dbReference>
<sequence length="793" mass="85245">MARENCVRAGIAAFAGGVILLYCVGRILPLPLLWIILIGIGSVPLLNQRFRYPAFALCCLLGGLLWASWSASERLLVQLPATSDSSVRAVAGYRCSLVSPGAYDSLRFDFCITRWLDTKSSVTSQRHTMPTPSQGLPTRLRLALYGADKKLDLPLRLHMRVRLKPPHGSINPQGFRYETWLFRHGFGATGSVQEWQAAPDVECGLHCYFHQWREQVARSLGKAYGKLDAYPMMEALLLGERRYLDADDWAVFRATGTSHLIAISGLHIGLVGLFSGWLASRLLARVPRGVLMSRGRRRGVVVVSLSACLCYALLAGFTVPTQRALVMAAVAAAVYLRSRLSGYWTAWLVALGCVLALDPFAPLDGGFWLSFGAVACLILLFSGRLDAPGPVKTLLQAQAAATAGLLPVLMGLGLPAAAMGWMVNLLAIPLMSFLLLPLLFVLTPLGLISDPLLHIVAPILDAVLSGFLQGLAWFARVSPEGFRMGMAEAAVLAAAVIACLFPVGRMTRWALASVSIAVLVGQWGLKSGNATVSHPELWVWDVGQGLSVLYREGDQVLVYDTGPGSPSGYSAVDSVLRPNLRGLGVEFINTLLISHGDADHASGLGSLLDHMKVGQLVTGEPTRLPAVRAQGIGFDPCRAGTLDSAGAIRMELWQAPGAGAGNSRSCVLRIFKGDVEIVLPGDITGDEERLWLADHRLEQDVYRILVAPHHGSKTSSSENWVTALAPDVVIFSAGYRHPYGHPADVVQSRYRVAGAALYNTATSGAVHVELLGEGVRVSPTRADAPFWITPPPG</sequence>
<feature type="transmembrane region" description="Helical" evidence="6">
    <location>
        <begin position="399"/>
        <end position="421"/>
    </location>
</feature>
<dbReference type="InterPro" id="IPR052159">
    <property type="entry name" value="Competence_DNA_uptake"/>
</dbReference>
<evidence type="ECO:0000313" key="9">
    <source>
        <dbReference type="Proteomes" id="UP000013165"/>
    </source>
</evidence>
<evidence type="ECO:0000259" key="7">
    <source>
        <dbReference type="SMART" id="SM00849"/>
    </source>
</evidence>
<organism evidence="8 9">
    <name type="scientific">Marinobacter nanhaiticus D15-8W</name>
    <dbReference type="NCBI Taxonomy" id="626887"/>
    <lineage>
        <taxon>Bacteria</taxon>
        <taxon>Pseudomonadati</taxon>
        <taxon>Pseudomonadota</taxon>
        <taxon>Gammaproteobacteria</taxon>
        <taxon>Pseudomonadales</taxon>
        <taxon>Marinobacteraceae</taxon>
        <taxon>Marinobacter</taxon>
    </lineage>
</organism>
<dbReference type="InterPro" id="IPR025405">
    <property type="entry name" value="DUF4131"/>
</dbReference>
<accession>N6W0Y1</accession>
<dbReference type="CDD" id="cd07731">
    <property type="entry name" value="ComA-like_MBL-fold"/>
    <property type="match status" value="1"/>
</dbReference>
<feature type="transmembrane region" description="Helical" evidence="6">
    <location>
        <begin position="455"/>
        <end position="475"/>
    </location>
</feature>
<dbReference type="SUPFAM" id="SSF56281">
    <property type="entry name" value="Metallo-hydrolase/oxidoreductase"/>
    <property type="match status" value="1"/>
</dbReference>
<dbReference type="Pfam" id="PF03772">
    <property type="entry name" value="Competence"/>
    <property type="match status" value="1"/>
</dbReference>
<dbReference type="PATRIC" id="fig|626887.3.peg.4037"/>
<dbReference type="SMART" id="SM00849">
    <property type="entry name" value="Lactamase_B"/>
    <property type="match status" value="1"/>
</dbReference>
<reference evidence="8 9" key="1">
    <citation type="journal article" date="2013" name="Genome Announc.">
        <title>Genome Sequence of the Polycyclic Aromatic Hydrocarbon-Degrading Bacterium Strain Marinobacter nanhaiticus D15-8WT.</title>
        <authorList>
            <person name="Cui Z."/>
            <person name="Gao W."/>
            <person name="Li Q."/>
            <person name="Xu G."/>
            <person name="Zheng L."/>
        </authorList>
    </citation>
    <scope>NUCLEOTIDE SEQUENCE [LARGE SCALE GENOMIC DNA]</scope>
    <source>
        <strain evidence="8 9">D15-8W</strain>
    </source>
</reference>
<keyword evidence="2" id="KW-1003">Cell membrane</keyword>
<dbReference type="NCBIfam" id="TIGR00361">
    <property type="entry name" value="ComEC_Rec2"/>
    <property type="match status" value="1"/>
</dbReference>
<dbReference type="NCBIfam" id="TIGR00360">
    <property type="entry name" value="ComEC_N-term"/>
    <property type="match status" value="1"/>
</dbReference>
<evidence type="ECO:0000256" key="2">
    <source>
        <dbReference type="ARBA" id="ARBA00022475"/>
    </source>
</evidence>
<feature type="transmembrane region" description="Helical" evidence="6">
    <location>
        <begin position="340"/>
        <end position="361"/>
    </location>
</feature>
<feature type="transmembrane region" description="Helical" evidence="6">
    <location>
        <begin position="481"/>
        <end position="501"/>
    </location>
</feature>
<dbReference type="eggNOG" id="COG0658">
    <property type="taxonomic scope" value="Bacteria"/>
</dbReference>
<dbReference type="OrthoDB" id="9761531at2"/>
<keyword evidence="5 6" id="KW-0472">Membrane</keyword>
<evidence type="ECO:0000313" key="8">
    <source>
        <dbReference type="EMBL" id="ENO13749.2"/>
    </source>
</evidence>
<feature type="transmembrane region" description="Helical" evidence="6">
    <location>
        <begin position="12"/>
        <end position="40"/>
    </location>
</feature>
<dbReference type="EMBL" id="APLQ01000014">
    <property type="protein sequence ID" value="ENO13749.2"/>
    <property type="molecule type" value="Genomic_DNA"/>
</dbReference>
<dbReference type="GO" id="GO:0030420">
    <property type="term" value="P:establishment of competence for transformation"/>
    <property type="evidence" value="ECO:0007669"/>
    <property type="project" value="InterPro"/>
</dbReference>
<keyword evidence="9" id="KW-1185">Reference proteome</keyword>
<protein>
    <submittedName>
        <fullName evidence="8">DNA internalization-related competence protein ComEC/Rec2</fullName>
    </submittedName>
</protein>
<dbReference type="AlphaFoldDB" id="N6W0Y1"/>
<dbReference type="Gene3D" id="3.60.15.10">
    <property type="entry name" value="Ribonuclease Z/Hydroxyacylglutathione hydrolase-like"/>
    <property type="match status" value="1"/>
</dbReference>
<feature type="transmembrane region" description="Helical" evidence="6">
    <location>
        <begin position="299"/>
        <end position="319"/>
    </location>
</feature>
<evidence type="ECO:0000256" key="5">
    <source>
        <dbReference type="ARBA" id="ARBA00023136"/>
    </source>
</evidence>
<dbReference type="PANTHER" id="PTHR30619:SF1">
    <property type="entry name" value="RECOMBINATION PROTEIN 2"/>
    <property type="match status" value="1"/>
</dbReference>
<name>N6W0Y1_9GAMM</name>
<dbReference type="Pfam" id="PF13567">
    <property type="entry name" value="DUF4131"/>
    <property type="match status" value="1"/>
</dbReference>
<dbReference type="InterPro" id="IPR004797">
    <property type="entry name" value="Competence_ComEC/Rec2"/>
</dbReference>
<dbReference type="InterPro" id="IPR036866">
    <property type="entry name" value="RibonucZ/Hydroxyglut_hydro"/>
</dbReference>
<dbReference type="HOGENOM" id="CLU_010363_3_0_6"/>
<dbReference type="STRING" id="626887.J057_20175"/>
<comment type="caution">
    <text evidence="8">The sequence shown here is derived from an EMBL/GenBank/DDBJ whole genome shotgun (WGS) entry which is preliminary data.</text>
</comment>
<dbReference type="Pfam" id="PF00753">
    <property type="entry name" value="Lactamase_B"/>
    <property type="match status" value="1"/>
</dbReference>
<dbReference type="eggNOG" id="COG2333">
    <property type="taxonomic scope" value="Bacteria"/>
</dbReference>
<proteinExistence type="predicted"/>
<feature type="transmembrane region" description="Helical" evidence="6">
    <location>
        <begin position="367"/>
        <end position="387"/>
    </location>
</feature>
<feature type="transmembrane region" description="Helical" evidence="6">
    <location>
        <begin position="427"/>
        <end position="448"/>
    </location>
</feature>
<gene>
    <name evidence="8" type="ORF">J057_20175</name>
</gene>
<dbReference type="InterPro" id="IPR004477">
    <property type="entry name" value="ComEC_N"/>
</dbReference>
<feature type="transmembrane region" description="Helical" evidence="6">
    <location>
        <begin position="260"/>
        <end position="279"/>
    </location>
</feature>
<dbReference type="InterPro" id="IPR001279">
    <property type="entry name" value="Metallo-B-lactamas"/>
</dbReference>
<comment type="subcellular location">
    <subcellularLocation>
        <location evidence="1">Cell membrane</location>
        <topology evidence="1">Multi-pass membrane protein</topology>
    </subcellularLocation>
</comment>
<keyword evidence="4 6" id="KW-1133">Transmembrane helix</keyword>
<dbReference type="InterPro" id="IPR035681">
    <property type="entry name" value="ComA-like_MBL"/>
</dbReference>
<evidence type="ECO:0000256" key="1">
    <source>
        <dbReference type="ARBA" id="ARBA00004651"/>
    </source>
</evidence>
<evidence type="ECO:0000256" key="3">
    <source>
        <dbReference type="ARBA" id="ARBA00022692"/>
    </source>
</evidence>
<keyword evidence="3 6" id="KW-0812">Transmembrane</keyword>
<dbReference type="GO" id="GO:0005886">
    <property type="term" value="C:plasma membrane"/>
    <property type="evidence" value="ECO:0007669"/>
    <property type="project" value="UniProtKB-SubCell"/>
</dbReference>
<dbReference type="Proteomes" id="UP000013165">
    <property type="component" value="Unassembled WGS sequence"/>
</dbReference>
<feature type="transmembrane region" description="Helical" evidence="6">
    <location>
        <begin position="52"/>
        <end position="69"/>
    </location>
</feature>